<sequence>MSSCYTGCVYVTEASRAVQVRAIKPYFNSQSANHISFQEGSYLTVVEQHPSGMWKGYVTSDGQITKTGYFPSSCVVLVDTHAPGNVHNSQDPVLTNPVPDLISRQVAPPCVPPMTHLDVGPYSSVGLDDTFPPPPSPLVVRKEYSRRDSDRDSGISPQQSYSNQVIPGTQVRTSLSLYVHQVVVEFFFHSPGGAFLSTTKRCPSFGKLCH</sequence>
<proteinExistence type="predicted"/>
<protein>
    <recommendedName>
        <fullName evidence="4">SH3 domain-containing protein</fullName>
    </recommendedName>
</protein>
<keyword evidence="1 2" id="KW-0728">SH3 domain</keyword>
<dbReference type="AlphaFoldDB" id="A0AAD9UJZ5"/>
<dbReference type="SUPFAM" id="SSF50044">
    <property type="entry name" value="SH3-domain"/>
    <property type="match status" value="1"/>
</dbReference>
<reference evidence="5" key="1">
    <citation type="journal article" date="2023" name="Mol. Biol. Evol.">
        <title>Third-Generation Sequencing Reveals the Adaptive Role of the Epigenome in Three Deep-Sea Polychaetes.</title>
        <authorList>
            <person name="Perez M."/>
            <person name="Aroh O."/>
            <person name="Sun Y."/>
            <person name="Lan Y."/>
            <person name="Juniper S.K."/>
            <person name="Young C.R."/>
            <person name="Angers B."/>
            <person name="Qian P.Y."/>
        </authorList>
    </citation>
    <scope>NUCLEOTIDE SEQUENCE</scope>
    <source>
        <strain evidence="5">R07B-5</strain>
    </source>
</reference>
<comment type="caution">
    <text evidence="5">The sequence shown here is derived from an EMBL/GenBank/DDBJ whole genome shotgun (WGS) entry which is preliminary data.</text>
</comment>
<evidence type="ECO:0000259" key="4">
    <source>
        <dbReference type="PROSITE" id="PS50002"/>
    </source>
</evidence>
<dbReference type="InterPro" id="IPR036028">
    <property type="entry name" value="SH3-like_dom_sf"/>
</dbReference>
<feature type="compositionally biased region" description="Polar residues" evidence="3">
    <location>
        <begin position="155"/>
        <end position="165"/>
    </location>
</feature>
<dbReference type="InterPro" id="IPR001452">
    <property type="entry name" value="SH3_domain"/>
</dbReference>
<keyword evidence="6" id="KW-1185">Reference proteome</keyword>
<dbReference type="SMART" id="SM00326">
    <property type="entry name" value="SH3"/>
    <property type="match status" value="1"/>
</dbReference>
<evidence type="ECO:0000256" key="3">
    <source>
        <dbReference type="SAM" id="MobiDB-lite"/>
    </source>
</evidence>
<dbReference type="PROSITE" id="PS50002">
    <property type="entry name" value="SH3"/>
    <property type="match status" value="1"/>
</dbReference>
<feature type="domain" description="SH3" evidence="4">
    <location>
        <begin position="15"/>
        <end position="80"/>
    </location>
</feature>
<name>A0AAD9UJZ5_RIDPI</name>
<evidence type="ECO:0000256" key="1">
    <source>
        <dbReference type="ARBA" id="ARBA00022443"/>
    </source>
</evidence>
<dbReference type="Proteomes" id="UP001209878">
    <property type="component" value="Unassembled WGS sequence"/>
</dbReference>
<dbReference type="Gene3D" id="2.30.30.40">
    <property type="entry name" value="SH3 Domains"/>
    <property type="match status" value="1"/>
</dbReference>
<evidence type="ECO:0000313" key="6">
    <source>
        <dbReference type="Proteomes" id="UP001209878"/>
    </source>
</evidence>
<organism evidence="5 6">
    <name type="scientific">Ridgeia piscesae</name>
    <name type="common">Tubeworm</name>
    <dbReference type="NCBI Taxonomy" id="27915"/>
    <lineage>
        <taxon>Eukaryota</taxon>
        <taxon>Metazoa</taxon>
        <taxon>Spiralia</taxon>
        <taxon>Lophotrochozoa</taxon>
        <taxon>Annelida</taxon>
        <taxon>Polychaeta</taxon>
        <taxon>Sedentaria</taxon>
        <taxon>Canalipalpata</taxon>
        <taxon>Sabellida</taxon>
        <taxon>Siboglinidae</taxon>
        <taxon>Ridgeia</taxon>
    </lineage>
</organism>
<dbReference type="EMBL" id="JAODUO010000040">
    <property type="protein sequence ID" value="KAK2192042.1"/>
    <property type="molecule type" value="Genomic_DNA"/>
</dbReference>
<accession>A0AAD9UJZ5</accession>
<evidence type="ECO:0000256" key="2">
    <source>
        <dbReference type="PROSITE-ProRule" id="PRU00192"/>
    </source>
</evidence>
<feature type="region of interest" description="Disordered" evidence="3">
    <location>
        <begin position="125"/>
        <end position="165"/>
    </location>
</feature>
<gene>
    <name evidence="5" type="ORF">NP493_40g05025</name>
</gene>
<feature type="compositionally biased region" description="Basic and acidic residues" evidence="3">
    <location>
        <begin position="140"/>
        <end position="153"/>
    </location>
</feature>
<evidence type="ECO:0000313" key="5">
    <source>
        <dbReference type="EMBL" id="KAK2192042.1"/>
    </source>
</evidence>